<dbReference type="EMBL" id="GECZ01013546">
    <property type="protein sequence ID" value="JAS56223.1"/>
    <property type="molecule type" value="Transcribed_RNA"/>
</dbReference>
<proteinExistence type="predicted"/>
<sequence>MVVLGLVFLAKLCFGTEMTAEMNTSMRAEVHEKLHKGTPNLLLTLGDTLKDSLLHPTPDRNHGEQTLRGLYDYYHNLEDVYQMIKGTEEVEKRLGMKLFQMLFEAGGPPHLDIEFDIEDAMEKFEWNNKAVYSVRQVIDDTEDLWEKIQMESEKLDKFQR</sequence>
<evidence type="ECO:0000256" key="1">
    <source>
        <dbReference type="SAM" id="SignalP"/>
    </source>
</evidence>
<evidence type="ECO:0000313" key="2">
    <source>
        <dbReference type="EMBL" id="JAS56223.1"/>
    </source>
</evidence>
<organism evidence="2">
    <name type="scientific">Cuerna arida</name>
    <dbReference type="NCBI Taxonomy" id="1464854"/>
    <lineage>
        <taxon>Eukaryota</taxon>
        <taxon>Metazoa</taxon>
        <taxon>Ecdysozoa</taxon>
        <taxon>Arthropoda</taxon>
        <taxon>Hexapoda</taxon>
        <taxon>Insecta</taxon>
        <taxon>Pterygota</taxon>
        <taxon>Neoptera</taxon>
        <taxon>Paraneoptera</taxon>
        <taxon>Hemiptera</taxon>
        <taxon>Auchenorrhyncha</taxon>
        <taxon>Membracoidea</taxon>
        <taxon>Cicadellidae</taxon>
        <taxon>Cicadellinae</taxon>
        <taxon>Proconiini</taxon>
        <taxon>Cuerna</taxon>
    </lineage>
</organism>
<reference evidence="2" key="1">
    <citation type="submission" date="2015-11" db="EMBL/GenBank/DDBJ databases">
        <title>De novo transcriptome assembly of four potential Pierce s Disease insect vectors from Arizona vineyards.</title>
        <authorList>
            <person name="Tassone E.E."/>
        </authorList>
    </citation>
    <scope>NUCLEOTIDE SEQUENCE</scope>
</reference>
<gene>
    <name evidence="2" type="ORF">g.43900</name>
</gene>
<keyword evidence="1" id="KW-0732">Signal</keyword>
<accession>A0A1B6G1N4</accession>
<dbReference type="AlphaFoldDB" id="A0A1B6G1N4"/>
<name>A0A1B6G1N4_9HEMI</name>
<feature type="signal peptide" evidence="1">
    <location>
        <begin position="1"/>
        <end position="15"/>
    </location>
</feature>
<feature type="chain" id="PRO_5012091130" evidence="1">
    <location>
        <begin position="16"/>
        <end position="160"/>
    </location>
</feature>
<protein>
    <submittedName>
        <fullName evidence="2">Uncharacterized protein</fullName>
    </submittedName>
</protein>